<feature type="transmembrane region" description="Helical" evidence="2">
    <location>
        <begin position="153"/>
        <end position="176"/>
    </location>
</feature>
<keyword evidence="2" id="KW-1133">Transmembrane helix</keyword>
<feature type="compositionally biased region" description="Acidic residues" evidence="1">
    <location>
        <begin position="102"/>
        <end position="113"/>
    </location>
</feature>
<comment type="caution">
    <text evidence="3">The sequence shown here is derived from an EMBL/GenBank/DDBJ whole genome shotgun (WGS) entry which is preliminary data.</text>
</comment>
<sequence length="182" mass="20057">LPLSDTTMVLKQYLWSFFIPNICRKLSKRRGEQDLAGDGAVGVEPGIAEGDEIEVDDGDQPVAEYLGEVVHDEAGTEGAQRLVVQRHRDLPTGNSNGRGEDMAEEEEEEEEEAGVPSHWEKDKTVLLAREVALLVATAGIPRFSLRRVWTIDGVFFCLLFLFLFSSLSVFSLSLSLGMQSTG</sequence>
<evidence type="ECO:0000313" key="3">
    <source>
        <dbReference type="EMBL" id="RRT76629.1"/>
    </source>
</evidence>
<keyword evidence="2" id="KW-0812">Transmembrane</keyword>
<dbReference type="AlphaFoldDB" id="A0A427AK48"/>
<protein>
    <submittedName>
        <fullName evidence="3">Uncharacterized protein</fullName>
    </submittedName>
</protein>
<keyword evidence="2" id="KW-0472">Membrane</keyword>
<feature type="region of interest" description="Disordered" evidence="1">
    <location>
        <begin position="36"/>
        <end position="55"/>
    </location>
</feature>
<gene>
    <name evidence="3" type="ORF">B296_00021996</name>
</gene>
<feature type="region of interest" description="Disordered" evidence="1">
    <location>
        <begin position="81"/>
        <end position="118"/>
    </location>
</feature>
<reference evidence="3 4" key="1">
    <citation type="journal article" date="2014" name="Agronomy (Basel)">
        <title>A Draft Genome Sequence for Ensete ventricosum, the Drought-Tolerant Tree Against Hunger.</title>
        <authorList>
            <person name="Harrison J."/>
            <person name="Moore K.A."/>
            <person name="Paszkiewicz K."/>
            <person name="Jones T."/>
            <person name="Grant M."/>
            <person name="Ambacheew D."/>
            <person name="Muzemil S."/>
            <person name="Studholme D.J."/>
        </authorList>
    </citation>
    <scope>NUCLEOTIDE SEQUENCE [LARGE SCALE GENOMIC DNA]</scope>
</reference>
<evidence type="ECO:0000256" key="1">
    <source>
        <dbReference type="SAM" id="MobiDB-lite"/>
    </source>
</evidence>
<name>A0A427AK48_ENSVE</name>
<feature type="non-terminal residue" evidence="3">
    <location>
        <position position="1"/>
    </location>
</feature>
<dbReference type="EMBL" id="AMZH03002142">
    <property type="protein sequence ID" value="RRT76629.1"/>
    <property type="molecule type" value="Genomic_DNA"/>
</dbReference>
<dbReference type="Proteomes" id="UP000287651">
    <property type="component" value="Unassembled WGS sequence"/>
</dbReference>
<evidence type="ECO:0000313" key="4">
    <source>
        <dbReference type="Proteomes" id="UP000287651"/>
    </source>
</evidence>
<proteinExistence type="predicted"/>
<organism evidence="3 4">
    <name type="scientific">Ensete ventricosum</name>
    <name type="common">Abyssinian banana</name>
    <name type="synonym">Musa ensete</name>
    <dbReference type="NCBI Taxonomy" id="4639"/>
    <lineage>
        <taxon>Eukaryota</taxon>
        <taxon>Viridiplantae</taxon>
        <taxon>Streptophyta</taxon>
        <taxon>Embryophyta</taxon>
        <taxon>Tracheophyta</taxon>
        <taxon>Spermatophyta</taxon>
        <taxon>Magnoliopsida</taxon>
        <taxon>Liliopsida</taxon>
        <taxon>Zingiberales</taxon>
        <taxon>Musaceae</taxon>
        <taxon>Ensete</taxon>
    </lineage>
</organism>
<accession>A0A427AK48</accession>
<evidence type="ECO:0000256" key="2">
    <source>
        <dbReference type="SAM" id="Phobius"/>
    </source>
</evidence>